<reference evidence="5" key="1">
    <citation type="submission" date="2015-07" db="EMBL/GenBank/DDBJ databases">
        <authorList>
            <person name="Rodrigo-Torres Lidia"/>
            <person name="Arahal R.David."/>
        </authorList>
    </citation>
    <scope>NUCLEOTIDE SEQUENCE [LARGE SCALE GENOMIC DNA]</scope>
    <source>
        <strain evidence="5">CECT 5112</strain>
    </source>
</reference>
<evidence type="ECO:0000256" key="1">
    <source>
        <dbReference type="ARBA" id="ARBA00022612"/>
    </source>
</evidence>
<evidence type="ECO:0000313" key="4">
    <source>
        <dbReference type="EMBL" id="CTQ75913.1"/>
    </source>
</evidence>
<proteinExistence type="predicted"/>
<dbReference type="AlphaFoldDB" id="A0A0M7AQ48"/>
<evidence type="ECO:0000259" key="3">
    <source>
        <dbReference type="Pfam" id="PF10145"/>
    </source>
</evidence>
<dbReference type="PANTHER" id="PTHR37813">
    <property type="entry name" value="FELS-2 PROPHAGE PROTEIN"/>
    <property type="match status" value="1"/>
</dbReference>
<dbReference type="OrthoDB" id="5461326at2"/>
<dbReference type="PANTHER" id="PTHR37813:SF1">
    <property type="entry name" value="FELS-2 PROPHAGE PROTEIN"/>
    <property type="match status" value="1"/>
</dbReference>
<dbReference type="EMBL" id="CXWD01000023">
    <property type="protein sequence ID" value="CTQ75913.1"/>
    <property type="molecule type" value="Genomic_DNA"/>
</dbReference>
<evidence type="ECO:0000313" key="5">
    <source>
        <dbReference type="Proteomes" id="UP000053235"/>
    </source>
</evidence>
<dbReference type="NCBIfam" id="TIGR01760">
    <property type="entry name" value="tape_meas_TP901"/>
    <property type="match status" value="1"/>
</dbReference>
<dbReference type="InterPro" id="IPR010090">
    <property type="entry name" value="Phage_tape_meas"/>
</dbReference>
<accession>A0A0M7AQ48</accession>
<sequence length="791" mass="82598">MSVQKSSLIATLHDRISGPAKNATGALGRLNRAGRGFGATQARISAPVLGATRNLLAMGAAYIGVREGYDQTVSGALRLETVMADVAKKTTLTAHELAGVEDQIRKLSNLKGGMAATEIGKLYAQAGQFGIANSELQRFVVLGNKAGIAFDMAATETANSLSKLKNAFALDMPGLEGLADAINYTADSAGTSEKSLIDFLLRTAAASKTFGITGQEMAAFGATLNEIGIESSKAGTGMNAMMAKLAGLSKSKKAVAALDRFAGKGYSKELQAKFFETPVVAMKEFFQVVKKMDAQSRSGLLIDFFGLEYQDDAAAIANNIDKIVGRLEKLGDASKYVGSVDRTFEIFANTSEEKLQRLGRVFSNLGAQFGANVLPPITEFSEKLSDTFATLDSRVTVFDTIGAKAQGFVTGLGFTGDTNVADAFNSMWDSVFGRADELTSDVERMGAAFEKFRQMGADLRSFGADVGWAVGEIEVFFGLDPGSAGTLVASLAGWGATLGAAAVGFALIAGPVRAVGKAVLFLSGIKPAWGLLRFLGRLVKLGGSAASVAALASATGALGKSAKDLPQKAAVAPGGKQKPAGKAGATAPGKGTSGPRLMGWGGVLSLWNAYQLIDSIPQNEQDLLAFVKQGQGRGDAFNGWLESTVGSPKSWLKSLTGPDLGPVQGPSRRPDATQQLIDKKETDARFHPMKPFNVLGDLEKRLNANGDQGGNSGVKLLGTPPVRLAGDSAVTAKPSGVQEVRVTNPNPPQINMDISVVVHEASNADAIVQQLGSRMKQEMQGLQADLETAGP</sequence>
<dbReference type="STRING" id="388408.LAX5112_04407"/>
<feature type="region of interest" description="Disordered" evidence="2">
    <location>
        <begin position="568"/>
        <end position="593"/>
    </location>
</feature>
<name>A0A0M7AQ48_9HYPH</name>
<evidence type="ECO:0000256" key="2">
    <source>
        <dbReference type="SAM" id="MobiDB-lite"/>
    </source>
</evidence>
<keyword evidence="1" id="KW-1188">Viral release from host cell</keyword>
<feature type="domain" description="Phage tail tape measure protein" evidence="3">
    <location>
        <begin position="102"/>
        <end position="306"/>
    </location>
</feature>
<organism evidence="4 5">
    <name type="scientific">Roseibium alexandrii</name>
    <dbReference type="NCBI Taxonomy" id="388408"/>
    <lineage>
        <taxon>Bacteria</taxon>
        <taxon>Pseudomonadati</taxon>
        <taxon>Pseudomonadota</taxon>
        <taxon>Alphaproteobacteria</taxon>
        <taxon>Hyphomicrobiales</taxon>
        <taxon>Stappiaceae</taxon>
        <taxon>Roseibium</taxon>
    </lineage>
</organism>
<keyword evidence="5" id="KW-1185">Reference proteome</keyword>
<dbReference type="Pfam" id="PF10145">
    <property type="entry name" value="PhageMin_Tail"/>
    <property type="match status" value="1"/>
</dbReference>
<gene>
    <name evidence="4" type="ORF">LAX5112_04407</name>
</gene>
<protein>
    <submittedName>
        <fullName evidence="4">Phage tail tape measure protein, TP901 family, core region</fullName>
    </submittedName>
</protein>
<dbReference type="RefSeq" id="WP_055673618.1">
    <property type="nucleotide sequence ID" value="NZ_CXWD01000023.1"/>
</dbReference>
<dbReference type="Proteomes" id="UP000053235">
    <property type="component" value="Unassembled WGS sequence"/>
</dbReference>